<dbReference type="EMBL" id="PQGA01000002">
    <property type="protein sequence ID" value="POR54531.1"/>
    <property type="molecule type" value="Genomic_DNA"/>
</dbReference>
<keyword evidence="2" id="KW-1185">Reference proteome</keyword>
<evidence type="ECO:0000313" key="2">
    <source>
        <dbReference type="Proteomes" id="UP000237381"/>
    </source>
</evidence>
<reference evidence="1 2" key="1">
    <citation type="submission" date="2018-01" db="EMBL/GenBank/DDBJ databases">
        <title>Genomic Encyclopedia of Type Strains, Phase III (KMG-III): the genomes of soil and plant-associated and newly described type strains.</title>
        <authorList>
            <person name="Whitman W."/>
        </authorList>
    </citation>
    <scope>NUCLEOTIDE SEQUENCE [LARGE SCALE GENOMIC DNA]</scope>
    <source>
        <strain evidence="1 2">JCM 18070</strain>
    </source>
</reference>
<name>A0A2S4MIN6_9BURK</name>
<proteinExistence type="predicted"/>
<organism evidence="1 2">
    <name type="scientific">Paraburkholderia eburnea</name>
    <dbReference type="NCBI Taxonomy" id="1189126"/>
    <lineage>
        <taxon>Bacteria</taxon>
        <taxon>Pseudomonadati</taxon>
        <taxon>Pseudomonadota</taxon>
        <taxon>Betaproteobacteria</taxon>
        <taxon>Burkholderiales</taxon>
        <taxon>Burkholderiaceae</taxon>
        <taxon>Paraburkholderia</taxon>
    </lineage>
</organism>
<gene>
    <name evidence="1" type="ORF">B0G62_102139</name>
</gene>
<dbReference type="AlphaFoldDB" id="A0A2S4MIN6"/>
<accession>A0A2S4MIN6</accession>
<protein>
    <submittedName>
        <fullName evidence="1">Uncharacterized protein</fullName>
    </submittedName>
</protein>
<dbReference type="OrthoDB" id="9115234at2"/>
<dbReference type="Proteomes" id="UP000237381">
    <property type="component" value="Unassembled WGS sequence"/>
</dbReference>
<dbReference type="RefSeq" id="WP_103703099.1">
    <property type="nucleotide sequence ID" value="NZ_PQGA01000002.1"/>
</dbReference>
<sequence length="91" mass="9939">MSQDLTARAFEIADQSMVELLNCHAVRHDALTPIFGLSDENGIEVEAIDEADQGIRDAFEWLHLRGLADLIEDAAGTCIVLKGHALDYIGC</sequence>
<comment type="caution">
    <text evidence="1">The sequence shown here is derived from an EMBL/GenBank/DDBJ whole genome shotgun (WGS) entry which is preliminary data.</text>
</comment>
<evidence type="ECO:0000313" key="1">
    <source>
        <dbReference type="EMBL" id="POR54531.1"/>
    </source>
</evidence>